<dbReference type="AlphaFoldDB" id="A0A557STI6"/>
<evidence type="ECO:0000313" key="1">
    <source>
        <dbReference type="EMBL" id="TVP39921.1"/>
    </source>
</evidence>
<dbReference type="EMBL" id="VOAH01000011">
    <property type="protein sequence ID" value="TVP39921.1"/>
    <property type="molecule type" value="Genomic_DNA"/>
</dbReference>
<name>A0A557STI6_9ARCH</name>
<keyword evidence="2" id="KW-1185">Reference proteome</keyword>
<reference evidence="1 2" key="1">
    <citation type="journal article" date="2019" name="Front. Microbiol.">
        <title>Ammonia Oxidation by the Arctic Terrestrial Thaumarchaeote Candidatus Nitrosocosmicus arcticus Is Stimulated by Increasing Temperatures.</title>
        <authorList>
            <person name="Alves R.J.E."/>
            <person name="Kerou M."/>
            <person name="Zappe A."/>
            <person name="Bittner R."/>
            <person name="Abby S.S."/>
            <person name="Schmidt H.A."/>
            <person name="Pfeifer K."/>
            <person name="Schleper C."/>
        </authorList>
    </citation>
    <scope>NUCLEOTIDE SEQUENCE [LARGE SCALE GENOMIC DNA]</scope>
    <source>
        <strain evidence="1 2">Kfb</strain>
    </source>
</reference>
<sequence>MAINPTDKILSKWLSHLDSDEGIRIESKSTCNKIFINRNLLGNYVLLMIYDYTKKMYPLSNSNINYTHGPECMPGGIIHLNIISEVLELIHGEFEEIVVNEY</sequence>
<dbReference type="OrthoDB" id="378593at2157"/>
<dbReference type="RefSeq" id="WP_144732862.1">
    <property type="nucleotide sequence ID" value="NZ_ML675587.1"/>
</dbReference>
<accession>A0A557STI6</accession>
<evidence type="ECO:0000313" key="2">
    <source>
        <dbReference type="Proteomes" id="UP000315289"/>
    </source>
</evidence>
<protein>
    <submittedName>
        <fullName evidence="1">Uncharacterized protein</fullName>
    </submittedName>
</protein>
<comment type="caution">
    <text evidence="1">The sequence shown here is derived from an EMBL/GenBank/DDBJ whole genome shotgun (WGS) entry which is preliminary data.</text>
</comment>
<dbReference type="Proteomes" id="UP000315289">
    <property type="component" value="Unassembled WGS sequence"/>
</dbReference>
<gene>
    <name evidence="1" type="ORF">NARC_110133</name>
</gene>
<proteinExistence type="predicted"/>
<organism evidence="1 2">
    <name type="scientific">Candidatus Nitrosocosmicus arcticus</name>
    <dbReference type="NCBI Taxonomy" id="2035267"/>
    <lineage>
        <taxon>Archaea</taxon>
        <taxon>Nitrososphaerota</taxon>
        <taxon>Nitrososphaeria</taxon>
        <taxon>Nitrososphaerales</taxon>
        <taxon>Nitrososphaeraceae</taxon>
        <taxon>Candidatus Nitrosocosmicus</taxon>
    </lineage>
</organism>